<dbReference type="AlphaFoldDB" id="A0A0A8Z262"/>
<reference evidence="1" key="1">
    <citation type="submission" date="2014-09" db="EMBL/GenBank/DDBJ databases">
        <authorList>
            <person name="Magalhaes I.L.F."/>
            <person name="Oliveira U."/>
            <person name="Santos F.R."/>
            <person name="Vidigal T.H.D.A."/>
            <person name="Brescovit A.D."/>
            <person name="Santos A.J."/>
        </authorList>
    </citation>
    <scope>NUCLEOTIDE SEQUENCE</scope>
    <source>
        <tissue evidence="1">Shoot tissue taken approximately 20 cm above the soil surface</tissue>
    </source>
</reference>
<organism evidence="1">
    <name type="scientific">Arundo donax</name>
    <name type="common">Giant reed</name>
    <name type="synonym">Donax arundinaceus</name>
    <dbReference type="NCBI Taxonomy" id="35708"/>
    <lineage>
        <taxon>Eukaryota</taxon>
        <taxon>Viridiplantae</taxon>
        <taxon>Streptophyta</taxon>
        <taxon>Embryophyta</taxon>
        <taxon>Tracheophyta</taxon>
        <taxon>Spermatophyta</taxon>
        <taxon>Magnoliopsida</taxon>
        <taxon>Liliopsida</taxon>
        <taxon>Poales</taxon>
        <taxon>Poaceae</taxon>
        <taxon>PACMAD clade</taxon>
        <taxon>Arundinoideae</taxon>
        <taxon>Arundineae</taxon>
        <taxon>Arundo</taxon>
    </lineage>
</organism>
<dbReference type="EMBL" id="GBRH01264416">
    <property type="protein sequence ID" value="JAD33479.1"/>
    <property type="molecule type" value="Transcribed_RNA"/>
</dbReference>
<name>A0A0A8Z262_ARUDO</name>
<accession>A0A0A8Z262</accession>
<proteinExistence type="predicted"/>
<reference evidence="1" key="2">
    <citation type="journal article" date="2015" name="Data Brief">
        <title>Shoot transcriptome of the giant reed, Arundo donax.</title>
        <authorList>
            <person name="Barrero R.A."/>
            <person name="Guerrero F.D."/>
            <person name="Moolhuijzen P."/>
            <person name="Goolsby J.A."/>
            <person name="Tidwell J."/>
            <person name="Bellgard S.E."/>
            <person name="Bellgard M.I."/>
        </authorList>
    </citation>
    <scope>NUCLEOTIDE SEQUENCE</scope>
    <source>
        <tissue evidence="1">Shoot tissue taken approximately 20 cm above the soil surface</tissue>
    </source>
</reference>
<protein>
    <submittedName>
        <fullName evidence="1">Uncharacterized protein</fullName>
    </submittedName>
</protein>
<evidence type="ECO:0000313" key="1">
    <source>
        <dbReference type="EMBL" id="JAD33479.1"/>
    </source>
</evidence>
<sequence>MVLIVLKVISEFPHHQYGQQVSFFM</sequence>